<keyword evidence="2" id="KW-1185">Reference proteome</keyword>
<proteinExistence type="predicted"/>
<reference evidence="1 2" key="1">
    <citation type="journal article" date="2018" name="G3 (Bethesda)">
        <title>Phylogenetic and Phylogenomic Definition of Rhizopus Species.</title>
        <authorList>
            <person name="Gryganskyi A.P."/>
            <person name="Golan J."/>
            <person name="Dolatabadi S."/>
            <person name="Mondo S."/>
            <person name="Robb S."/>
            <person name="Idnurm A."/>
            <person name="Muszewska A."/>
            <person name="Steczkiewicz K."/>
            <person name="Masonjones S."/>
            <person name="Liao H.L."/>
            <person name="Gajdeczka M.T."/>
            <person name="Anike F."/>
            <person name="Vuek A."/>
            <person name="Anishchenko I.M."/>
            <person name="Voigt K."/>
            <person name="de Hoog G.S."/>
            <person name="Smith M.E."/>
            <person name="Heitman J."/>
            <person name="Vilgalys R."/>
            <person name="Stajich J.E."/>
        </authorList>
    </citation>
    <scope>NUCLEOTIDE SEQUENCE [LARGE SCALE GENOMIC DNA]</scope>
    <source>
        <strain evidence="1 2">LSU 92-RS-03</strain>
    </source>
</reference>
<organism evidence="1 2">
    <name type="scientific">Rhizopus stolonifer</name>
    <name type="common">Rhizopus nigricans</name>
    <dbReference type="NCBI Taxonomy" id="4846"/>
    <lineage>
        <taxon>Eukaryota</taxon>
        <taxon>Fungi</taxon>
        <taxon>Fungi incertae sedis</taxon>
        <taxon>Mucoromycota</taxon>
        <taxon>Mucoromycotina</taxon>
        <taxon>Mucoromycetes</taxon>
        <taxon>Mucorales</taxon>
        <taxon>Mucorineae</taxon>
        <taxon>Rhizopodaceae</taxon>
        <taxon>Rhizopus</taxon>
    </lineage>
</organism>
<gene>
    <name evidence="1" type="ORF">CU098_002565</name>
</gene>
<feature type="non-terminal residue" evidence="1">
    <location>
        <position position="443"/>
    </location>
</feature>
<dbReference type="OrthoDB" id="78308at2759"/>
<accession>A0A367IPR2</accession>
<dbReference type="STRING" id="4846.A0A367IPR2"/>
<dbReference type="Proteomes" id="UP000253551">
    <property type="component" value="Unassembled WGS sequence"/>
</dbReference>
<dbReference type="EMBL" id="PJQM01006469">
    <property type="protein sequence ID" value="RCH79626.1"/>
    <property type="molecule type" value="Genomic_DNA"/>
</dbReference>
<evidence type="ECO:0000313" key="2">
    <source>
        <dbReference type="Proteomes" id="UP000253551"/>
    </source>
</evidence>
<comment type="caution">
    <text evidence="1">The sequence shown here is derived from an EMBL/GenBank/DDBJ whole genome shotgun (WGS) entry which is preliminary data.</text>
</comment>
<name>A0A367IPR2_RHIST</name>
<sequence>MSHSHLAEGYLKLAIDQAQELRDYANEKRTWWELGNHYRRSGQDSFVKGCQVKEMNIIRHHGFKDDEPPCLEERIKLHLEFEEFSECYRLAKRYKELLVQKYQEYYEAIYDLIQESEQLTKQYKQKGPSNTLTVSIEKAALLHELTVIQMDHQMFRAALKSADRGLQDIHHCKKSSATLYMGLLELKAEAQWQLREFTIETYVNTSNQLLEIIQTHTKNPRLQAEQKMAVYKQRVEIHMYYNQEARANHFKALWHEAKTQFESVSRNEKVSEPFDFGSRITPSHRMLLQSDVFTIQVKVLLLEPVIVHIVCYDMALSIHWLMEEVKTKTWQTHGYEPMINHMRTQGSDILSTDSLQDVIFEQNQVVDAIVTGTVLKSALEIYLNGCERLDVRISSTIRNVLSNVEHGKIPLKGLLSKEQIPVIKQVLERMNLINELDLSYNFL</sequence>
<evidence type="ECO:0000313" key="1">
    <source>
        <dbReference type="EMBL" id="RCH79626.1"/>
    </source>
</evidence>
<protein>
    <submittedName>
        <fullName evidence="1">Uncharacterized protein</fullName>
    </submittedName>
</protein>
<dbReference type="AlphaFoldDB" id="A0A367IPR2"/>